<organism evidence="2 3">
    <name type="scientific">Nitratireductor arenosus</name>
    <dbReference type="NCBI Taxonomy" id="2682096"/>
    <lineage>
        <taxon>Bacteria</taxon>
        <taxon>Pseudomonadati</taxon>
        <taxon>Pseudomonadota</taxon>
        <taxon>Alphaproteobacteria</taxon>
        <taxon>Hyphomicrobiales</taxon>
        <taxon>Phyllobacteriaceae</taxon>
        <taxon>Nitratireductor</taxon>
    </lineage>
</organism>
<feature type="transmembrane region" description="Helical" evidence="1">
    <location>
        <begin position="99"/>
        <end position="117"/>
    </location>
</feature>
<feature type="transmembrane region" description="Helical" evidence="1">
    <location>
        <begin position="72"/>
        <end position="93"/>
    </location>
</feature>
<dbReference type="EMBL" id="WPHG01000003">
    <property type="protein sequence ID" value="MVA97981.1"/>
    <property type="molecule type" value="Genomic_DNA"/>
</dbReference>
<dbReference type="InterPro" id="IPR037185">
    <property type="entry name" value="EmrE-like"/>
</dbReference>
<accession>A0A844QJ81</accession>
<dbReference type="Gene3D" id="1.10.3730.20">
    <property type="match status" value="1"/>
</dbReference>
<dbReference type="Proteomes" id="UP000463224">
    <property type="component" value="Unassembled WGS sequence"/>
</dbReference>
<sequence length="120" mass="12809">MDIPTVLVISSGANAASQLLLKLEARSSLHAERIDIAIIIRLLTSARFIGGLFLFALSLSGYVVLISQYDIMIIFPGMGLTYVFVSLLSAFVLDESFDSIRIAGVALIVVGLGFLMAGSQ</sequence>
<evidence type="ECO:0000313" key="3">
    <source>
        <dbReference type="Proteomes" id="UP000463224"/>
    </source>
</evidence>
<protein>
    <recommendedName>
        <fullName evidence="4">EamA domain-containing protein</fullName>
    </recommendedName>
</protein>
<keyword evidence="1" id="KW-0472">Membrane</keyword>
<proteinExistence type="predicted"/>
<evidence type="ECO:0008006" key="4">
    <source>
        <dbReference type="Google" id="ProtNLM"/>
    </source>
</evidence>
<comment type="caution">
    <text evidence="2">The sequence shown here is derived from an EMBL/GenBank/DDBJ whole genome shotgun (WGS) entry which is preliminary data.</text>
</comment>
<evidence type="ECO:0000313" key="2">
    <source>
        <dbReference type="EMBL" id="MVA97981.1"/>
    </source>
</evidence>
<dbReference type="RefSeq" id="WP_156712970.1">
    <property type="nucleotide sequence ID" value="NZ_WPHG01000003.1"/>
</dbReference>
<keyword evidence="1" id="KW-1133">Transmembrane helix</keyword>
<dbReference type="AlphaFoldDB" id="A0A844QJ81"/>
<dbReference type="SUPFAM" id="SSF103481">
    <property type="entry name" value="Multidrug resistance efflux transporter EmrE"/>
    <property type="match status" value="1"/>
</dbReference>
<evidence type="ECO:0000256" key="1">
    <source>
        <dbReference type="SAM" id="Phobius"/>
    </source>
</evidence>
<name>A0A844QJ81_9HYPH</name>
<reference evidence="2 3" key="1">
    <citation type="submission" date="2019-12" db="EMBL/GenBank/DDBJ databases">
        <title>Nitratireductor arenosus sp. nov., Isolated from sea sand, Jeju island, South Korea.</title>
        <authorList>
            <person name="Kim W."/>
        </authorList>
    </citation>
    <scope>NUCLEOTIDE SEQUENCE [LARGE SCALE GENOMIC DNA]</scope>
    <source>
        <strain evidence="2 3">CAU 1489</strain>
    </source>
</reference>
<keyword evidence="3" id="KW-1185">Reference proteome</keyword>
<gene>
    <name evidence="2" type="ORF">GN330_12075</name>
</gene>
<keyword evidence="1" id="KW-0812">Transmembrane</keyword>
<feature type="transmembrane region" description="Helical" evidence="1">
    <location>
        <begin position="39"/>
        <end position="65"/>
    </location>
</feature>